<gene>
    <name evidence="2" type="ORF">PGLA1383_LOCUS32727</name>
</gene>
<feature type="region of interest" description="Disordered" evidence="1">
    <location>
        <begin position="1"/>
        <end position="53"/>
    </location>
</feature>
<proteinExistence type="predicted"/>
<organism evidence="2 3">
    <name type="scientific">Polarella glacialis</name>
    <name type="common">Dinoflagellate</name>
    <dbReference type="NCBI Taxonomy" id="89957"/>
    <lineage>
        <taxon>Eukaryota</taxon>
        <taxon>Sar</taxon>
        <taxon>Alveolata</taxon>
        <taxon>Dinophyceae</taxon>
        <taxon>Suessiales</taxon>
        <taxon>Suessiaceae</taxon>
        <taxon>Polarella</taxon>
    </lineage>
</organism>
<evidence type="ECO:0000313" key="2">
    <source>
        <dbReference type="EMBL" id="CAE8615009.1"/>
    </source>
</evidence>
<keyword evidence="3" id="KW-1185">Reference proteome</keyword>
<evidence type="ECO:0000256" key="1">
    <source>
        <dbReference type="SAM" id="MobiDB-lite"/>
    </source>
</evidence>
<accession>A0A813FNL0</accession>
<dbReference type="Proteomes" id="UP000654075">
    <property type="component" value="Unassembled WGS sequence"/>
</dbReference>
<name>A0A813FNL0_POLGL</name>
<feature type="compositionally biased region" description="Basic residues" evidence="1">
    <location>
        <begin position="25"/>
        <end position="36"/>
    </location>
</feature>
<evidence type="ECO:0000313" key="3">
    <source>
        <dbReference type="Proteomes" id="UP000654075"/>
    </source>
</evidence>
<dbReference type="EMBL" id="CAJNNV010025544">
    <property type="protein sequence ID" value="CAE8615009.1"/>
    <property type="molecule type" value="Genomic_DNA"/>
</dbReference>
<protein>
    <submittedName>
        <fullName evidence="2">Uncharacterized protein</fullName>
    </submittedName>
</protein>
<comment type="caution">
    <text evidence="2">The sequence shown here is derived from an EMBL/GenBank/DDBJ whole genome shotgun (WGS) entry which is preliminary data.</text>
</comment>
<dbReference type="AlphaFoldDB" id="A0A813FNL0"/>
<reference evidence="2" key="1">
    <citation type="submission" date="2021-02" db="EMBL/GenBank/DDBJ databases">
        <authorList>
            <person name="Dougan E. K."/>
            <person name="Rhodes N."/>
            <person name="Thang M."/>
            <person name="Chan C."/>
        </authorList>
    </citation>
    <scope>NUCLEOTIDE SEQUENCE</scope>
</reference>
<sequence>MPVSEVDQLFTAPSQPLRDEEPVRKNKKKKRKKKKKSEGGEAEASGAALGRAPQQCKARKLLASLENLRPHSSIVSCGRQSWSMLGWTRSKSCGQAASRSPPCWRNCFVLTGRSSAAGA</sequence>